<dbReference type="SUPFAM" id="SSF52833">
    <property type="entry name" value="Thioredoxin-like"/>
    <property type="match status" value="1"/>
</dbReference>
<evidence type="ECO:0000313" key="4">
    <source>
        <dbReference type="Proteomes" id="UP000054350"/>
    </source>
</evidence>
<dbReference type="InterPro" id="IPR036249">
    <property type="entry name" value="Thioredoxin-like_sf"/>
</dbReference>
<evidence type="ECO:0000313" key="3">
    <source>
        <dbReference type="EMBL" id="KNE58889.1"/>
    </source>
</evidence>
<reference evidence="4" key="2">
    <citation type="submission" date="2009-11" db="EMBL/GenBank/DDBJ databases">
        <title>The Genome Sequence of Allomyces macrogynus strain ATCC 38327.</title>
        <authorList>
            <consortium name="The Broad Institute Genome Sequencing Platform"/>
            <person name="Russ C."/>
            <person name="Cuomo C."/>
            <person name="Shea T."/>
            <person name="Young S.K."/>
            <person name="Zeng Q."/>
            <person name="Koehrsen M."/>
            <person name="Haas B."/>
            <person name="Borodovsky M."/>
            <person name="Guigo R."/>
            <person name="Alvarado L."/>
            <person name="Berlin A."/>
            <person name="Borenstein D."/>
            <person name="Chen Z."/>
            <person name="Engels R."/>
            <person name="Freedman E."/>
            <person name="Gellesch M."/>
            <person name="Goldberg J."/>
            <person name="Griggs A."/>
            <person name="Gujja S."/>
            <person name="Heiman D."/>
            <person name="Hepburn T."/>
            <person name="Howarth C."/>
            <person name="Jen D."/>
            <person name="Larson L."/>
            <person name="Lewis B."/>
            <person name="Mehta T."/>
            <person name="Park D."/>
            <person name="Pearson M."/>
            <person name="Roberts A."/>
            <person name="Saif S."/>
            <person name="Shenoy N."/>
            <person name="Sisk P."/>
            <person name="Stolte C."/>
            <person name="Sykes S."/>
            <person name="Walk T."/>
            <person name="White J."/>
            <person name="Yandava C."/>
            <person name="Burger G."/>
            <person name="Gray M.W."/>
            <person name="Holland P.W.H."/>
            <person name="King N."/>
            <person name="Lang F.B.F."/>
            <person name="Roger A.J."/>
            <person name="Ruiz-Trillo I."/>
            <person name="Lander E."/>
            <person name="Nusbaum C."/>
        </authorList>
    </citation>
    <scope>NUCLEOTIDE SEQUENCE [LARGE SCALE GENOMIC DNA]</scope>
    <source>
        <strain evidence="4">ATCC 38327</strain>
    </source>
</reference>
<proteinExistence type="inferred from homology"/>
<protein>
    <recommendedName>
        <fullName evidence="2">Thioredoxin domain-containing protein</fullName>
    </recommendedName>
</protein>
<sequence>MKAKRINDPAEFETTIAEIVAAAPGPVYVVLFGTELPETGESFCPDCVVADPTIRRALLAHENSANLTLVEVPIGDRTSWRSADNFYRAHEQIQLERIPTLVRWTADGAAERLVEDDCADADKLAAFLG</sequence>
<dbReference type="InterPro" id="IPR045108">
    <property type="entry name" value="TXNDC17-like"/>
</dbReference>
<dbReference type="STRING" id="578462.A0A0L0S902"/>
<dbReference type="GO" id="GO:0047134">
    <property type="term" value="F:protein-disulfide reductase [NAD(P)H] activity"/>
    <property type="evidence" value="ECO:0007669"/>
    <property type="project" value="InterPro"/>
</dbReference>
<gene>
    <name evidence="3" type="ORF">AMAG_04427</name>
</gene>
<dbReference type="Pfam" id="PF06110">
    <property type="entry name" value="TXD17-like_Trx"/>
    <property type="match status" value="1"/>
</dbReference>
<evidence type="ECO:0000259" key="2">
    <source>
        <dbReference type="Pfam" id="PF06110"/>
    </source>
</evidence>
<reference evidence="3 4" key="1">
    <citation type="submission" date="2009-11" db="EMBL/GenBank/DDBJ databases">
        <title>Annotation of Allomyces macrogynus ATCC 38327.</title>
        <authorList>
            <consortium name="The Broad Institute Genome Sequencing Platform"/>
            <person name="Russ C."/>
            <person name="Cuomo C."/>
            <person name="Burger G."/>
            <person name="Gray M.W."/>
            <person name="Holland P.W.H."/>
            <person name="King N."/>
            <person name="Lang F.B.F."/>
            <person name="Roger A.J."/>
            <person name="Ruiz-Trillo I."/>
            <person name="Young S.K."/>
            <person name="Zeng Q."/>
            <person name="Gargeya S."/>
            <person name="Fitzgerald M."/>
            <person name="Haas B."/>
            <person name="Abouelleil A."/>
            <person name="Alvarado L."/>
            <person name="Arachchi H.M."/>
            <person name="Berlin A."/>
            <person name="Chapman S.B."/>
            <person name="Gearin G."/>
            <person name="Goldberg J."/>
            <person name="Griggs A."/>
            <person name="Gujja S."/>
            <person name="Hansen M."/>
            <person name="Heiman D."/>
            <person name="Howarth C."/>
            <person name="Larimer J."/>
            <person name="Lui A."/>
            <person name="MacDonald P.J.P."/>
            <person name="McCowen C."/>
            <person name="Montmayeur A."/>
            <person name="Murphy C."/>
            <person name="Neiman D."/>
            <person name="Pearson M."/>
            <person name="Priest M."/>
            <person name="Roberts A."/>
            <person name="Saif S."/>
            <person name="Shea T."/>
            <person name="Sisk P."/>
            <person name="Stolte C."/>
            <person name="Sykes S."/>
            <person name="Wortman J."/>
            <person name="Nusbaum C."/>
            <person name="Birren B."/>
        </authorList>
    </citation>
    <scope>NUCLEOTIDE SEQUENCE [LARGE SCALE GENOMIC DNA]</scope>
    <source>
        <strain evidence="3 4">ATCC 38327</strain>
    </source>
</reference>
<name>A0A0L0S902_ALLM3</name>
<dbReference type="VEuPathDB" id="FungiDB:AMAG_04427"/>
<keyword evidence="4" id="KW-1185">Reference proteome</keyword>
<dbReference type="OrthoDB" id="78947at2759"/>
<dbReference type="EMBL" id="GG745333">
    <property type="protein sequence ID" value="KNE58889.1"/>
    <property type="molecule type" value="Genomic_DNA"/>
</dbReference>
<dbReference type="Proteomes" id="UP000054350">
    <property type="component" value="Unassembled WGS sequence"/>
</dbReference>
<dbReference type="PANTHER" id="PTHR12452">
    <property type="entry name" value="42-9-9 PROTEIN-RELATED"/>
    <property type="match status" value="1"/>
</dbReference>
<feature type="domain" description="Thioredoxin" evidence="2">
    <location>
        <begin position="11"/>
        <end position="127"/>
    </location>
</feature>
<dbReference type="PANTHER" id="PTHR12452:SF0">
    <property type="entry name" value="THIOREDOXIN DOMAIN-CONTAINING PROTEIN 17"/>
    <property type="match status" value="1"/>
</dbReference>
<evidence type="ECO:0000256" key="1">
    <source>
        <dbReference type="ARBA" id="ARBA00008987"/>
    </source>
</evidence>
<comment type="similarity">
    <text evidence="1">Belongs to the thioredoxin family.</text>
</comment>
<dbReference type="Gene3D" id="3.40.30.10">
    <property type="entry name" value="Glutaredoxin"/>
    <property type="match status" value="1"/>
</dbReference>
<organism evidence="3 4">
    <name type="scientific">Allomyces macrogynus (strain ATCC 38327)</name>
    <name type="common">Allomyces javanicus var. macrogynus</name>
    <dbReference type="NCBI Taxonomy" id="578462"/>
    <lineage>
        <taxon>Eukaryota</taxon>
        <taxon>Fungi</taxon>
        <taxon>Fungi incertae sedis</taxon>
        <taxon>Blastocladiomycota</taxon>
        <taxon>Blastocladiomycetes</taxon>
        <taxon>Blastocladiales</taxon>
        <taxon>Blastocladiaceae</taxon>
        <taxon>Allomyces</taxon>
    </lineage>
</organism>
<dbReference type="eggNOG" id="KOG3425">
    <property type="taxonomic scope" value="Eukaryota"/>
</dbReference>
<dbReference type="InterPro" id="IPR010357">
    <property type="entry name" value="TXNDC17_dom"/>
</dbReference>
<dbReference type="AlphaFoldDB" id="A0A0L0S902"/>
<dbReference type="GO" id="GO:0005829">
    <property type="term" value="C:cytosol"/>
    <property type="evidence" value="ECO:0007669"/>
    <property type="project" value="TreeGrafter"/>
</dbReference>
<accession>A0A0L0S902</accession>